<dbReference type="SUPFAM" id="SSF55248">
    <property type="entry name" value="PCD-like"/>
    <property type="match status" value="1"/>
</dbReference>
<dbReference type="AlphaFoldDB" id="A0A556A8D5"/>
<dbReference type="Gene3D" id="3.30.1360.20">
    <property type="entry name" value="Transcriptional coactivator/pterin dehydratase"/>
    <property type="match status" value="1"/>
</dbReference>
<dbReference type="GO" id="GO:0008124">
    <property type="term" value="F:4-alpha-hydroxytetrahydrobiopterin dehydratase activity"/>
    <property type="evidence" value="ECO:0007669"/>
    <property type="project" value="UniProtKB-UniRule"/>
</dbReference>
<proteinExistence type="inferred from homology"/>
<evidence type="ECO:0000256" key="2">
    <source>
        <dbReference type="ARBA" id="ARBA00006472"/>
    </source>
</evidence>
<evidence type="ECO:0000313" key="5">
    <source>
        <dbReference type="EMBL" id="TSH89149.1"/>
    </source>
</evidence>
<accession>A0A556A8D5</accession>
<name>A0A556A8D5_9BURK</name>
<dbReference type="EMBL" id="VLTJ01000042">
    <property type="protein sequence ID" value="TSH89149.1"/>
    <property type="molecule type" value="Genomic_DNA"/>
</dbReference>
<keyword evidence="3 4" id="KW-0456">Lyase</keyword>
<comment type="catalytic activity">
    <reaction evidence="1 4">
        <text>(4aS,6R)-4a-hydroxy-L-erythro-5,6,7,8-tetrahydrobiopterin = (6R)-L-erythro-6,7-dihydrobiopterin + H2O</text>
        <dbReference type="Rhea" id="RHEA:11920"/>
        <dbReference type="ChEBI" id="CHEBI:15377"/>
        <dbReference type="ChEBI" id="CHEBI:15642"/>
        <dbReference type="ChEBI" id="CHEBI:43120"/>
        <dbReference type="EC" id="4.2.1.96"/>
    </reaction>
</comment>
<dbReference type="Proteomes" id="UP000318405">
    <property type="component" value="Unassembled WGS sequence"/>
</dbReference>
<sequence length="97" mass="11092">MNPQDQLSDAQIQAQLQVLPDWRYAHGKLRRTYVFKNYHETMAFVNAIAWVIHREDHHPELTVTYDRVAAAFDTHSANGISLNDFIAAAHLDQVYGG</sequence>
<dbReference type="OrthoDB" id="9794987at2"/>
<dbReference type="GO" id="GO:0006729">
    <property type="term" value="P:tetrahydrobiopterin biosynthetic process"/>
    <property type="evidence" value="ECO:0007669"/>
    <property type="project" value="InterPro"/>
</dbReference>
<dbReference type="InterPro" id="IPR036428">
    <property type="entry name" value="PCD_sf"/>
</dbReference>
<dbReference type="NCBIfam" id="NF002017">
    <property type="entry name" value="PRK00823.1-2"/>
    <property type="match status" value="1"/>
</dbReference>
<dbReference type="PANTHER" id="PTHR12599">
    <property type="entry name" value="PTERIN-4-ALPHA-CARBINOLAMINE DEHYDRATASE"/>
    <property type="match status" value="1"/>
</dbReference>
<evidence type="ECO:0000256" key="4">
    <source>
        <dbReference type="HAMAP-Rule" id="MF_00434"/>
    </source>
</evidence>
<keyword evidence="6" id="KW-1185">Reference proteome</keyword>
<reference evidence="5 6" key="1">
    <citation type="submission" date="2019-07" db="EMBL/GenBank/DDBJ databases">
        <title>Qingshengfaniella alkalisoli gen. nov., sp. nov., isolated from saline soil.</title>
        <authorList>
            <person name="Xu L."/>
            <person name="Huang X.-X."/>
            <person name="Sun J.-Q."/>
        </authorList>
    </citation>
    <scope>NUCLEOTIDE SEQUENCE [LARGE SCALE GENOMIC DNA]</scope>
    <source>
        <strain evidence="5 6">DSM 27279</strain>
    </source>
</reference>
<comment type="similarity">
    <text evidence="2 4">Belongs to the pterin-4-alpha-carbinolamine dehydratase family.</text>
</comment>
<comment type="caution">
    <text evidence="5">The sequence shown here is derived from an EMBL/GenBank/DDBJ whole genome shotgun (WGS) entry which is preliminary data.</text>
</comment>
<gene>
    <name evidence="5" type="ORF">FOZ76_24735</name>
</gene>
<dbReference type="Pfam" id="PF01329">
    <property type="entry name" value="Pterin_4a"/>
    <property type="match status" value="1"/>
</dbReference>
<dbReference type="InterPro" id="IPR001533">
    <property type="entry name" value="Pterin_deHydtase"/>
</dbReference>
<evidence type="ECO:0000256" key="1">
    <source>
        <dbReference type="ARBA" id="ARBA00001554"/>
    </source>
</evidence>
<dbReference type="PANTHER" id="PTHR12599:SF0">
    <property type="entry name" value="PTERIN-4-ALPHA-CARBINOLAMINE DEHYDRATASE"/>
    <property type="match status" value="1"/>
</dbReference>
<evidence type="ECO:0000313" key="6">
    <source>
        <dbReference type="Proteomes" id="UP000318405"/>
    </source>
</evidence>
<organism evidence="5 6">
    <name type="scientific">Verticiella sediminum</name>
    <dbReference type="NCBI Taxonomy" id="1247510"/>
    <lineage>
        <taxon>Bacteria</taxon>
        <taxon>Pseudomonadati</taxon>
        <taxon>Pseudomonadota</taxon>
        <taxon>Betaproteobacteria</taxon>
        <taxon>Burkholderiales</taxon>
        <taxon>Alcaligenaceae</taxon>
        <taxon>Verticiella</taxon>
    </lineage>
</organism>
<dbReference type="EC" id="4.2.1.96" evidence="4"/>
<protein>
    <recommendedName>
        <fullName evidence="4">Putative pterin-4-alpha-carbinolamine dehydratase</fullName>
        <shortName evidence="4">PHS</shortName>
        <ecNumber evidence="4">4.2.1.96</ecNumber>
    </recommendedName>
    <alternativeName>
        <fullName evidence="4">4-alpha-hydroxy-tetrahydropterin dehydratase</fullName>
    </alternativeName>
    <alternativeName>
        <fullName evidence="4">Pterin carbinolamine dehydratase</fullName>
        <shortName evidence="4">PCD</shortName>
    </alternativeName>
</protein>
<dbReference type="HAMAP" id="MF_00434">
    <property type="entry name" value="Pterin_4_alpha"/>
    <property type="match status" value="1"/>
</dbReference>
<evidence type="ECO:0000256" key="3">
    <source>
        <dbReference type="ARBA" id="ARBA00023239"/>
    </source>
</evidence>